<dbReference type="RefSeq" id="WP_341604126.1">
    <property type="nucleotide sequence ID" value="NZ_JBAKAW010000121.1"/>
</dbReference>
<proteinExistence type="predicted"/>
<evidence type="ECO:0000313" key="2">
    <source>
        <dbReference type="Proteomes" id="UP001371391"/>
    </source>
</evidence>
<name>A0ABU9H650_9GAMM</name>
<protein>
    <submittedName>
        <fullName evidence="1">Uncharacterized protein</fullName>
    </submittedName>
</protein>
<dbReference type="EMBL" id="JBAKAW010000121">
    <property type="protein sequence ID" value="MEL0657359.1"/>
    <property type="molecule type" value="Genomic_DNA"/>
</dbReference>
<keyword evidence="2" id="KW-1185">Reference proteome</keyword>
<reference evidence="1 2" key="1">
    <citation type="submission" date="2024-02" db="EMBL/GenBank/DDBJ databases">
        <title>Bacteria isolated from the canopy kelp, Nereocystis luetkeana.</title>
        <authorList>
            <person name="Pfister C.A."/>
            <person name="Younker I.T."/>
            <person name="Light S.H."/>
        </authorList>
    </citation>
    <scope>NUCLEOTIDE SEQUENCE [LARGE SCALE GENOMIC DNA]</scope>
    <source>
        <strain evidence="1 2">TI.1.03</strain>
    </source>
</reference>
<feature type="non-terminal residue" evidence="1">
    <location>
        <position position="78"/>
    </location>
</feature>
<accession>A0ABU9H650</accession>
<comment type="caution">
    <text evidence="1">The sequence shown here is derived from an EMBL/GenBank/DDBJ whole genome shotgun (WGS) entry which is preliminary data.</text>
</comment>
<evidence type="ECO:0000313" key="1">
    <source>
        <dbReference type="EMBL" id="MEL0657359.1"/>
    </source>
</evidence>
<feature type="non-terminal residue" evidence="1">
    <location>
        <position position="1"/>
    </location>
</feature>
<sequence>AEISGFFDNQPLYISVDFKREKPQERFKYIVLVIPQGSFYLDDLTDRFLLATHPKKLLITLQSNAGTLKIAEHGELAT</sequence>
<gene>
    <name evidence="1" type="ORF">V6257_20370</name>
</gene>
<dbReference type="Proteomes" id="UP001371391">
    <property type="component" value="Unassembled WGS sequence"/>
</dbReference>
<organism evidence="1 2">
    <name type="scientific">Pseudoalteromonas issachenkonii</name>
    <dbReference type="NCBI Taxonomy" id="152297"/>
    <lineage>
        <taxon>Bacteria</taxon>
        <taxon>Pseudomonadati</taxon>
        <taxon>Pseudomonadota</taxon>
        <taxon>Gammaproteobacteria</taxon>
        <taxon>Alteromonadales</taxon>
        <taxon>Pseudoalteromonadaceae</taxon>
        <taxon>Pseudoalteromonas</taxon>
    </lineage>
</organism>